<feature type="compositionally biased region" description="Basic and acidic residues" evidence="1">
    <location>
        <begin position="219"/>
        <end position="233"/>
    </location>
</feature>
<proteinExistence type="predicted"/>
<dbReference type="AlphaFoldDB" id="A0A812WCF0"/>
<feature type="compositionally biased region" description="Basic and acidic residues" evidence="1">
    <location>
        <begin position="75"/>
        <end position="95"/>
    </location>
</feature>
<evidence type="ECO:0000313" key="2">
    <source>
        <dbReference type="EMBL" id="CAE7665728.1"/>
    </source>
</evidence>
<dbReference type="OrthoDB" id="430583at2759"/>
<reference evidence="2" key="1">
    <citation type="submission" date="2021-02" db="EMBL/GenBank/DDBJ databases">
        <authorList>
            <person name="Dougan E. K."/>
            <person name="Rhodes N."/>
            <person name="Thang M."/>
            <person name="Chan C."/>
        </authorList>
    </citation>
    <scope>NUCLEOTIDE SEQUENCE</scope>
</reference>
<gene>
    <name evidence="2" type="ORF">SPIL2461_LOCUS18211</name>
</gene>
<dbReference type="EMBL" id="CAJNIZ010043668">
    <property type="protein sequence ID" value="CAE7665728.1"/>
    <property type="molecule type" value="Genomic_DNA"/>
</dbReference>
<sequence length="284" mass="31939">MEHPRCFQDPLGSGLSQEEPPEEENPSEERLLEHDDDEGSGGSAAPEEDEDVGTKQLPGLSISFMPKGSLLGGSAKDEKKRKDKDKKDKKEEKEVRTPAEDLACINLMIDIVEVLRILSQVFSPSVMETLHWELDNMKEVNGLDENMSILEFMETEVVFAEFMRLLFLMAELTTRRDYKFCRSVSLTTRLDVFLKNVISFCQRGGKYLPPETSAPTTGESRKNSSRPDARAEDPQPDAAQGPGGPGSSERKEEEAGQWLGFDVEGDSYAPRRWPDGYEDEVEDW</sequence>
<evidence type="ECO:0000256" key="1">
    <source>
        <dbReference type="SAM" id="MobiDB-lite"/>
    </source>
</evidence>
<evidence type="ECO:0000313" key="3">
    <source>
        <dbReference type="Proteomes" id="UP000649617"/>
    </source>
</evidence>
<dbReference type="Proteomes" id="UP000649617">
    <property type="component" value="Unassembled WGS sequence"/>
</dbReference>
<feature type="region of interest" description="Disordered" evidence="1">
    <location>
        <begin position="1"/>
        <end position="95"/>
    </location>
</feature>
<name>A0A812WCF0_SYMPI</name>
<feature type="region of interest" description="Disordered" evidence="1">
    <location>
        <begin position="208"/>
        <end position="284"/>
    </location>
</feature>
<organism evidence="2 3">
    <name type="scientific">Symbiodinium pilosum</name>
    <name type="common">Dinoflagellate</name>
    <dbReference type="NCBI Taxonomy" id="2952"/>
    <lineage>
        <taxon>Eukaryota</taxon>
        <taxon>Sar</taxon>
        <taxon>Alveolata</taxon>
        <taxon>Dinophyceae</taxon>
        <taxon>Suessiales</taxon>
        <taxon>Symbiodiniaceae</taxon>
        <taxon>Symbiodinium</taxon>
    </lineage>
</organism>
<keyword evidence="3" id="KW-1185">Reference proteome</keyword>
<protein>
    <submittedName>
        <fullName evidence="2">Uncharacterized protein</fullName>
    </submittedName>
</protein>
<accession>A0A812WCF0</accession>
<comment type="caution">
    <text evidence="2">The sequence shown here is derived from an EMBL/GenBank/DDBJ whole genome shotgun (WGS) entry which is preliminary data.</text>
</comment>